<dbReference type="InParanoid" id="W3WZZ5"/>
<dbReference type="OrthoDB" id="4772757at2759"/>
<evidence type="ECO:0000259" key="3">
    <source>
        <dbReference type="Pfam" id="PF24809"/>
    </source>
</evidence>
<feature type="domain" description="Nephrocystin 3-like N-terminal" evidence="4">
    <location>
        <begin position="301"/>
        <end position="440"/>
    </location>
</feature>
<name>W3WZZ5_PESFW</name>
<dbReference type="HOGENOM" id="CLU_004758_1_0_1"/>
<dbReference type="Pfam" id="PF24883">
    <property type="entry name" value="NPHP3_N"/>
    <property type="match status" value="1"/>
</dbReference>
<evidence type="ECO:0000259" key="2">
    <source>
        <dbReference type="Pfam" id="PF22939"/>
    </source>
</evidence>
<dbReference type="KEGG" id="pfy:PFICI_09187"/>
<proteinExistence type="predicted"/>
<evidence type="ECO:0000259" key="4">
    <source>
        <dbReference type="Pfam" id="PF24883"/>
    </source>
</evidence>
<accession>W3WZZ5</accession>
<evidence type="ECO:0008006" key="7">
    <source>
        <dbReference type="Google" id="ProtNLM"/>
    </source>
</evidence>
<keyword evidence="1" id="KW-0677">Repeat</keyword>
<dbReference type="Proteomes" id="UP000030651">
    <property type="component" value="Unassembled WGS sequence"/>
</dbReference>
<keyword evidence="6" id="KW-1185">Reference proteome</keyword>
<dbReference type="PANTHER" id="PTHR10039">
    <property type="entry name" value="AMELOGENIN"/>
    <property type="match status" value="1"/>
</dbReference>
<dbReference type="InterPro" id="IPR056125">
    <property type="entry name" value="DUF7708"/>
</dbReference>
<dbReference type="eggNOG" id="ENOG502RHKE">
    <property type="taxonomic scope" value="Eukaryota"/>
</dbReference>
<evidence type="ECO:0000256" key="1">
    <source>
        <dbReference type="ARBA" id="ARBA00022737"/>
    </source>
</evidence>
<protein>
    <recommendedName>
        <fullName evidence="7">NACHT domain-containing protein</fullName>
    </recommendedName>
</protein>
<reference evidence="6" key="1">
    <citation type="journal article" date="2015" name="BMC Genomics">
        <title>Genomic and transcriptomic analysis of the endophytic fungus Pestalotiopsis fici reveals its lifestyle and high potential for synthesis of natural products.</title>
        <authorList>
            <person name="Wang X."/>
            <person name="Zhang X."/>
            <person name="Liu L."/>
            <person name="Xiang M."/>
            <person name="Wang W."/>
            <person name="Sun X."/>
            <person name="Che Y."/>
            <person name="Guo L."/>
            <person name="Liu G."/>
            <person name="Guo L."/>
            <person name="Wang C."/>
            <person name="Yin W.B."/>
            <person name="Stadler M."/>
            <person name="Zhang X."/>
            <person name="Liu X."/>
        </authorList>
    </citation>
    <scope>NUCLEOTIDE SEQUENCE [LARGE SCALE GENOMIC DNA]</scope>
    <source>
        <strain evidence="6">W106-1 / CGMCC3.15140</strain>
    </source>
</reference>
<dbReference type="GeneID" id="19274200"/>
<dbReference type="PANTHER" id="PTHR10039:SF15">
    <property type="entry name" value="NACHT DOMAIN-CONTAINING PROTEIN"/>
    <property type="match status" value="1"/>
</dbReference>
<feature type="domain" description="GPI inositol-deacylase winged helix" evidence="2">
    <location>
        <begin position="564"/>
        <end position="651"/>
    </location>
</feature>
<dbReference type="RefSeq" id="XP_007835959.1">
    <property type="nucleotide sequence ID" value="XM_007837768.1"/>
</dbReference>
<organism evidence="5 6">
    <name type="scientific">Pestalotiopsis fici (strain W106-1 / CGMCC3.15140)</name>
    <dbReference type="NCBI Taxonomy" id="1229662"/>
    <lineage>
        <taxon>Eukaryota</taxon>
        <taxon>Fungi</taxon>
        <taxon>Dikarya</taxon>
        <taxon>Ascomycota</taxon>
        <taxon>Pezizomycotina</taxon>
        <taxon>Sordariomycetes</taxon>
        <taxon>Xylariomycetidae</taxon>
        <taxon>Amphisphaeriales</taxon>
        <taxon>Sporocadaceae</taxon>
        <taxon>Pestalotiopsis</taxon>
    </lineage>
</organism>
<dbReference type="InterPro" id="IPR056884">
    <property type="entry name" value="NPHP3-like_N"/>
</dbReference>
<evidence type="ECO:0000313" key="6">
    <source>
        <dbReference type="Proteomes" id="UP000030651"/>
    </source>
</evidence>
<feature type="domain" description="DUF7708" evidence="3">
    <location>
        <begin position="62"/>
        <end position="212"/>
    </location>
</feature>
<dbReference type="Pfam" id="PF24809">
    <property type="entry name" value="DUF7708"/>
    <property type="match status" value="1"/>
</dbReference>
<dbReference type="Pfam" id="PF22939">
    <property type="entry name" value="WHD_GPIID"/>
    <property type="match status" value="1"/>
</dbReference>
<evidence type="ECO:0000313" key="5">
    <source>
        <dbReference type="EMBL" id="ETS79334.1"/>
    </source>
</evidence>
<dbReference type="EMBL" id="KI912114">
    <property type="protein sequence ID" value="ETS79334.1"/>
    <property type="molecule type" value="Genomic_DNA"/>
</dbReference>
<sequence length="1348" mass="152756">MSTIDSLDGLFQAAARQFRDSLSPADSKEFMEFPSAKEMIEELNKRVSTYQRNSKLSKYCQRLERVSESLLPFFDIIGIFIQSNPEVPALVWGAMRMVFLLASNFSSFLDKLLAMFEKIGDRLPGYAEYYRRLLTRQVLGNTELDIPKFESTRVVKVLSYIYTDLVQFCQEACQVFGTKKRGIRYKAVAIADIFWKPFDVRFKSLLERIETHQALFLSEMQLEESKFTEYQLRKRERDSANTNDAISQFKLQVSELKQSILEREETLTVRFERILEHIASMTSDRETSGHRGDSILQVSPIFAKPGYGKTILSSLLIEDLANPPETNSSEAQQAPTTLPVLYYHFASERVEECSPTHGLRACLHQIIHCNIRSANVLDAVSIVIESDGTGQMRATDEEIRQCLLLLLKQLPPVTLILDGFDECTNPPDLFKTVYELCCSTGAKAILMGRPSCKPPRGSNPYTTISLEPWQNAHDIRAYLQPRIECLNNDGLLPKSSNIEEIVALLSCRAQGMFLWARLVVRYLSCDWLSPTERGDAIFDDTMLDGLENLYGKILAILEKGYPAQKKKVQRIFQVIAISRTPITLPELRYIVAVQLGRVTREEDLIVDFQNCLPIMCGALVECDSSGNVCFFHSSFREYILGDDYCHASPFSVTKQMAWLILTAICFSYLTYDIPRGAITTTGFSNEQRTLTAESFPLLRYGLTRVQQHDPEIFDSSFAASHNDFEEVSVALQVLEEWINQRLCVTAWVEANFSFQKLPTLEPLISMMQLCSLKYVAHRARVDVITTLYLRLEKDLVELRKDWAEVLLKEPCAIWTSTITAFAKSSFWFTQNDTVVTHLGERPLSPSMDNYPPSMILVKLQTASDKMTHATIYVLPSRQYINMTIRMTASGLADCGMEKDNLQDLCSGWKAQYRIRDISSQQVLFSVMLNLSTAEVLEVLKISNDPINREQSCPWRFIFPVTISADLHRVLILRVLVSLRSGTATGDEKQFGEFAMYSQRLKSHTTVRDFDFRYLYGSTFSPMGDAVAFFEKKTSSTQVLEVWSRAASPPQASANTYVFRGRQLFGGVKTQSPKGKSFLFHPSRPCLAFTEWGKASIWCFNETDGPRRCYQFIRKTIELLSFEDDVFIIYTCWGSSFGESVPGMEMPESASNREHMAPGRHTERIRLPAAPVSTGNVRDCDSHVGNSTSITTRQGENMTVTKHEKPFWISQEGQTGQVVKITSANGQTAQFGHLPFLQSWEPSSLTVLPITDSVKIVWDKESQDDYSILDTPSPHLPSIIERTLQSVPLLEQARSENSESLVDTEPEGNSMELQLIRKRTRIEDDSAGGEPSKRLNMTLTNVATSRDDV</sequence>
<gene>
    <name evidence="5" type="ORF">PFICI_09187</name>
</gene>
<dbReference type="InterPro" id="IPR054471">
    <property type="entry name" value="GPIID_WHD"/>
</dbReference>